<evidence type="ECO:0000313" key="3">
    <source>
        <dbReference type="Proteomes" id="UP001213623"/>
    </source>
</evidence>
<dbReference type="EMBL" id="CP119894">
    <property type="protein sequence ID" value="WFD26519.1"/>
    <property type="molecule type" value="Genomic_DNA"/>
</dbReference>
<evidence type="ECO:0000313" key="2">
    <source>
        <dbReference type="EMBL" id="WFD26519.1"/>
    </source>
</evidence>
<reference evidence="2" key="1">
    <citation type="submission" date="2023-03" db="EMBL/GenBank/DDBJ databases">
        <title>Mating type loci evolution in Malassezia.</title>
        <authorList>
            <person name="Coelho M.A."/>
        </authorList>
    </citation>
    <scope>NUCLEOTIDE SEQUENCE</scope>
    <source>
        <strain evidence="2">CBS 9557</strain>
    </source>
</reference>
<dbReference type="Proteomes" id="UP001213623">
    <property type="component" value="Chromosome 3"/>
</dbReference>
<feature type="chain" id="PRO_5042006776" evidence="1">
    <location>
        <begin position="20"/>
        <end position="162"/>
    </location>
</feature>
<proteinExistence type="predicted"/>
<evidence type="ECO:0000256" key="1">
    <source>
        <dbReference type="SAM" id="SignalP"/>
    </source>
</evidence>
<keyword evidence="3" id="KW-1185">Reference proteome</keyword>
<sequence length="162" mass="17932">MFKLSLASIVLALATSVAAYQRGMTTNSGKGFPPNFPPQFPQYKWALATYGNSDCTGYSKPVCSLNELDHFGYSGCGNLTFTKEDGIESVLVWVNPDQPEMDFRVCNYPHEDEAASHCHKFDVEPNTWKCVAMVTNDHGEPVPGKDIHNLHKVASISECDKK</sequence>
<gene>
    <name evidence="2" type="ORF">MNAN1_001502</name>
</gene>
<dbReference type="AlphaFoldDB" id="A0AAF0EKZ9"/>
<feature type="signal peptide" evidence="1">
    <location>
        <begin position="1"/>
        <end position="19"/>
    </location>
</feature>
<name>A0AAF0EKZ9_9BASI</name>
<organism evidence="2 3">
    <name type="scientific">Malassezia nana</name>
    <dbReference type="NCBI Taxonomy" id="180528"/>
    <lineage>
        <taxon>Eukaryota</taxon>
        <taxon>Fungi</taxon>
        <taxon>Dikarya</taxon>
        <taxon>Basidiomycota</taxon>
        <taxon>Ustilaginomycotina</taxon>
        <taxon>Malasseziomycetes</taxon>
        <taxon>Malasseziales</taxon>
        <taxon>Malasseziaceae</taxon>
        <taxon>Malassezia</taxon>
    </lineage>
</organism>
<protein>
    <submittedName>
        <fullName evidence="2">Uncharacterized protein</fullName>
    </submittedName>
</protein>
<accession>A0AAF0EKZ9</accession>
<keyword evidence="1" id="KW-0732">Signal</keyword>